<evidence type="ECO:0000256" key="1">
    <source>
        <dbReference type="ARBA" id="ARBA00022723"/>
    </source>
</evidence>
<dbReference type="InterPro" id="IPR036412">
    <property type="entry name" value="HAD-like_sf"/>
</dbReference>
<protein>
    <submittedName>
        <fullName evidence="4">HAD-IB family phosphatase</fullName>
    </submittedName>
</protein>
<name>A0A844YBC0_9SPHN</name>
<reference evidence="4 5" key="1">
    <citation type="submission" date="2019-12" db="EMBL/GenBank/DDBJ databases">
        <title>Genomic-based taxomic classification of the family Erythrobacteraceae.</title>
        <authorList>
            <person name="Xu L."/>
        </authorList>
    </citation>
    <scope>NUCLEOTIDE SEQUENCE [LARGE SCALE GENOMIC DNA]</scope>
    <source>
        <strain evidence="4 5">MCCC 1A09965</strain>
    </source>
</reference>
<dbReference type="NCBIfam" id="TIGR01488">
    <property type="entry name" value="HAD-SF-IB"/>
    <property type="match status" value="1"/>
</dbReference>
<dbReference type="OrthoDB" id="7739434at2"/>
<dbReference type="AlphaFoldDB" id="A0A844YBC0"/>
<sequence>MKRLYALYDLDKTVLRHASFTPFLIFAARRRSPLHVALLPLWVLAMGGYKLGLWSRGALKQFGLRLMVGRLANDAQALALGRAYVDHITPGWIAPGAARAIDADRAEGRELWLVTAAMAFYAEEIGRRLGFDRVIATGHEVTRDGRVLLRGDNCYGATKVARMEEALAEEGVTRAEADFVFYSDSASDAPLFDWSDRAVLVNGSAKARRKAQGSGWEVATFY</sequence>
<proteinExistence type="predicted"/>
<dbReference type="Proteomes" id="UP000445582">
    <property type="component" value="Unassembled WGS sequence"/>
</dbReference>
<dbReference type="PANTHER" id="PTHR43344">
    <property type="entry name" value="PHOSPHOSERINE PHOSPHATASE"/>
    <property type="match status" value="1"/>
</dbReference>
<keyword evidence="1" id="KW-0479">Metal-binding</keyword>
<evidence type="ECO:0000256" key="3">
    <source>
        <dbReference type="ARBA" id="ARBA00022842"/>
    </source>
</evidence>
<dbReference type="Gene3D" id="1.20.1440.100">
    <property type="entry name" value="SG protein - dephosphorylation function"/>
    <property type="match status" value="1"/>
</dbReference>
<dbReference type="Gene3D" id="3.40.50.1000">
    <property type="entry name" value="HAD superfamily/HAD-like"/>
    <property type="match status" value="1"/>
</dbReference>
<accession>A0A844YBC0</accession>
<dbReference type="EMBL" id="WTYN01000001">
    <property type="protein sequence ID" value="MXO61810.1"/>
    <property type="molecule type" value="Genomic_DNA"/>
</dbReference>
<keyword evidence="5" id="KW-1185">Reference proteome</keyword>
<gene>
    <name evidence="4" type="ORF">GRI48_02180</name>
</gene>
<keyword evidence="2" id="KW-0378">Hydrolase</keyword>
<dbReference type="GO" id="GO:0046872">
    <property type="term" value="F:metal ion binding"/>
    <property type="evidence" value="ECO:0007669"/>
    <property type="project" value="UniProtKB-KW"/>
</dbReference>
<dbReference type="InterPro" id="IPR050582">
    <property type="entry name" value="HAD-like_SerB"/>
</dbReference>
<evidence type="ECO:0000313" key="4">
    <source>
        <dbReference type="EMBL" id="MXO61810.1"/>
    </source>
</evidence>
<dbReference type="InterPro" id="IPR023214">
    <property type="entry name" value="HAD_sf"/>
</dbReference>
<keyword evidence="3" id="KW-0460">Magnesium</keyword>
<evidence type="ECO:0000313" key="5">
    <source>
        <dbReference type="Proteomes" id="UP000445582"/>
    </source>
</evidence>
<comment type="caution">
    <text evidence="4">The sequence shown here is derived from an EMBL/GenBank/DDBJ whole genome shotgun (WGS) entry which is preliminary data.</text>
</comment>
<dbReference type="RefSeq" id="WP_160670766.1">
    <property type="nucleotide sequence ID" value="NZ_WTYN01000001.1"/>
</dbReference>
<dbReference type="SUPFAM" id="SSF56784">
    <property type="entry name" value="HAD-like"/>
    <property type="match status" value="1"/>
</dbReference>
<dbReference type="GO" id="GO:0016787">
    <property type="term" value="F:hydrolase activity"/>
    <property type="evidence" value="ECO:0007669"/>
    <property type="project" value="UniProtKB-KW"/>
</dbReference>
<dbReference type="PANTHER" id="PTHR43344:SF13">
    <property type="entry name" value="PHOSPHATASE RV3661-RELATED"/>
    <property type="match status" value="1"/>
</dbReference>
<organism evidence="4 5">
    <name type="scientific">Qipengyuania oceanensis</name>
    <dbReference type="NCBI Taxonomy" id="1463597"/>
    <lineage>
        <taxon>Bacteria</taxon>
        <taxon>Pseudomonadati</taxon>
        <taxon>Pseudomonadota</taxon>
        <taxon>Alphaproteobacteria</taxon>
        <taxon>Sphingomonadales</taxon>
        <taxon>Erythrobacteraceae</taxon>
        <taxon>Qipengyuania</taxon>
    </lineage>
</organism>
<evidence type="ECO:0000256" key="2">
    <source>
        <dbReference type="ARBA" id="ARBA00022801"/>
    </source>
</evidence>
<dbReference type="Pfam" id="PF12710">
    <property type="entry name" value="HAD"/>
    <property type="match status" value="1"/>
</dbReference>